<dbReference type="InterPro" id="IPR051585">
    <property type="entry name" value="STE20_Ser/Thr_Kinases"/>
</dbReference>
<evidence type="ECO:0000313" key="2">
    <source>
        <dbReference type="EMBL" id="KAI6661365.1"/>
    </source>
</evidence>
<feature type="domain" description="Protein kinase" evidence="1">
    <location>
        <begin position="10"/>
        <end position="212"/>
    </location>
</feature>
<keyword evidence="2" id="KW-0808">Transferase</keyword>
<evidence type="ECO:0000259" key="1">
    <source>
        <dbReference type="PROSITE" id="PS50011"/>
    </source>
</evidence>
<dbReference type="SMART" id="SM00220">
    <property type="entry name" value="S_TKc"/>
    <property type="match status" value="1"/>
</dbReference>
<reference evidence="2 3" key="1">
    <citation type="journal article" date="2023" name="BMC Biol.">
        <title>The compact genome of the sponge Oopsacas minuta (Hexactinellida) is lacking key metazoan core genes.</title>
        <authorList>
            <person name="Santini S."/>
            <person name="Schenkelaars Q."/>
            <person name="Jourda C."/>
            <person name="Duchesne M."/>
            <person name="Belahbib H."/>
            <person name="Rocher C."/>
            <person name="Selva M."/>
            <person name="Riesgo A."/>
            <person name="Vervoort M."/>
            <person name="Leys S.P."/>
            <person name="Kodjabachian L."/>
            <person name="Le Bivic A."/>
            <person name="Borchiellini C."/>
            <person name="Claverie J.M."/>
            <person name="Renard E."/>
        </authorList>
    </citation>
    <scope>NUCLEOTIDE SEQUENCE [LARGE SCALE GENOMIC DNA]</scope>
    <source>
        <strain evidence="2">SPO-2</strain>
    </source>
</reference>
<dbReference type="InterPro" id="IPR000719">
    <property type="entry name" value="Prot_kinase_dom"/>
</dbReference>
<name>A0AAV7KK57_9METZ</name>
<protein>
    <submittedName>
        <fullName evidence="2">Serine Threonine Kinase</fullName>
    </submittedName>
</protein>
<dbReference type="SUPFAM" id="SSF56112">
    <property type="entry name" value="Protein kinase-like (PK-like)"/>
    <property type="match status" value="1"/>
</dbReference>
<dbReference type="Proteomes" id="UP001165289">
    <property type="component" value="Unassembled WGS sequence"/>
</dbReference>
<organism evidence="2 3">
    <name type="scientific">Oopsacas minuta</name>
    <dbReference type="NCBI Taxonomy" id="111878"/>
    <lineage>
        <taxon>Eukaryota</taxon>
        <taxon>Metazoa</taxon>
        <taxon>Porifera</taxon>
        <taxon>Hexactinellida</taxon>
        <taxon>Hexasterophora</taxon>
        <taxon>Lyssacinosida</taxon>
        <taxon>Leucopsacidae</taxon>
        <taxon>Oopsacas</taxon>
    </lineage>
</organism>
<dbReference type="Gene3D" id="1.10.510.10">
    <property type="entry name" value="Transferase(Phosphotransferase) domain 1"/>
    <property type="match status" value="1"/>
</dbReference>
<dbReference type="PANTHER" id="PTHR46538:SF3">
    <property type="entry name" value="PROTEIN KINASE DOMAIN-CONTAINING PROTEIN"/>
    <property type="match status" value="1"/>
</dbReference>
<evidence type="ECO:0000313" key="3">
    <source>
        <dbReference type="Proteomes" id="UP001165289"/>
    </source>
</evidence>
<dbReference type="AlphaFoldDB" id="A0AAV7KK57"/>
<comment type="caution">
    <text evidence="2">The sequence shown here is derived from an EMBL/GenBank/DDBJ whole genome shotgun (WGS) entry which is preliminary data.</text>
</comment>
<dbReference type="EMBL" id="JAKMXF010000013">
    <property type="protein sequence ID" value="KAI6661365.1"/>
    <property type="molecule type" value="Genomic_DNA"/>
</dbReference>
<gene>
    <name evidence="2" type="ORF">LOD99_9992</name>
</gene>
<accession>A0AAV7KK57</accession>
<sequence>MMKRNGMFILATEAKLFTYSNSMVHKAQSKLDPQVFSAAKVIELADNSELNAFLIEINILADCDHHYILKLYEAYFFDNKLWYFLEFCPGGALDDIIIELDHGFSELQIVCVTKQLIEALSYLHSRRIIHRDVKAGNMLLCSQGTIRLADFGVSCINKRTISKRDTFIGTPYWMAPEIFNFVIKRHVEKQPELNRDMHTKIAFFFDKKPGGL</sequence>
<dbReference type="PROSITE" id="PS00108">
    <property type="entry name" value="PROTEIN_KINASE_ST"/>
    <property type="match status" value="1"/>
</dbReference>
<dbReference type="Pfam" id="PF00069">
    <property type="entry name" value="Pkinase"/>
    <property type="match status" value="1"/>
</dbReference>
<dbReference type="GO" id="GO:0005524">
    <property type="term" value="F:ATP binding"/>
    <property type="evidence" value="ECO:0007669"/>
    <property type="project" value="InterPro"/>
</dbReference>
<dbReference type="InterPro" id="IPR008271">
    <property type="entry name" value="Ser/Thr_kinase_AS"/>
</dbReference>
<keyword evidence="2" id="KW-0418">Kinase</keyword>
<proteinExistence type="predicted"/>
<dbReference type="PROSITE" id="PS50011">
    <property type="entry name" value="PROTEIN_KINASE_DOM"/>
    <property type="match status" value="1"/>
</dbReference>
<dbReference type="PANTHER" id="PTHR46538">
    <property type="entry name" value="PROTEIN KINASE DOMAIN-CONTAINING PROTEIN"/>
    <property type="match status" value="1"/>
</dbReference>
<dbReference type="InterPro" id="IPR011009">
    <property type="entry name" value="Kinase-like_dom_sf"/>
</dbReference>
<keyword evidence="3" id="KW-1185">Reference proteome</keyword>
<dbReference type="GO" id="GO:0004672">
    <property type="term" value="F:protein kinase activity"/>
    <property type="evidence" value="ECO:0007669"/>
    <property type="project" value="InterPro"/>
</dbReference>